<dbReference type="Proteomes" id="UP000555003">
    <property type="component" value="Unassembled WGS sequence"/>
</dbReference>
<protein>
    <submittedName>
        <fullName evidence="2">DNA-binding LytR/AlgR family response regulator</fullName>
    </submittedName>
</protein>
<feature type="domain" description="HTH LytTR-type" evidence="1">
    <location>
        <begin position="1"/>
        <end position="41"/>
    </location>
</feature>
<evidence type="ECO:0000313" key="2">
    <source>
        <dbReference type="EMBL" id="MBA9074125.1"/>
    </source>
</evidence>
<reference evidence="2 3" key="1">
    <citation type="submission" date="2020-08" db="EMBL/GenBank/DDBJ databases">
        <title>Genomic Encyclopedia of Type Strains, Phase IV (KMG-IV): sequencing the most valuable type-strain genomes for metagenomic binning, comparative biology and taxonomic classification.</title>
        <authorList>
            <person name="Goeker M."/>
        </authorList>
    </citation>
    <scope>NUCLEOTIDE SEQUENCE [LARGE SCALE GENOMIC DNA]</scope>
    <source>
        <strain evidence="2 3">DSM 100397</strain>
    </source>
</reference>
<name>A0ABR6DR20_9FLAO</name>
<sequence length="41" mass="4897">MEYIGKIDPWFSGNLLVHMPKETKVEISRRQTNNFKEKMSL</sequence>
<dbReference type="Pfam" id="PF04397">
    <property type="entry name" value="LytTR"/>
    <property type="match status" value="1"/>
</dbReference>
<gene>
    <name evidence="2" type="ORF">GGR22_002292</name>
</gene>
<keyword evidence="2" id="KW-0238">DNA-binding</keyword>
<organism evidence="2 3">
    <name type="scientific">Flavobacterium gossypii</name>
    <dbReference type="NCBI Taxonomy" id="1646119"/>
    <lineage>
        <taxon>Bacteria</taxon>
        <taxon>Pseudomonadati</taxon>
        <taxon>Bacteroidota</taxon>
        <taxon>Flavobacteriia</taxon>
        <taxon>Flavobacteriales</taxon>
        <taxon>Flavobacteriaceae</taxon>
        <taxon>Flavobacterium</taxon>
    </lineage>
</organism>
<dbReference type="GO" id="GO:0003677">
    <property type="term" value="F:DNA binding"/>
    <property type="evidence" value="ECO:0007669"/>
    <property type="project" value="UniProtKB-KW"/>
</dbReference>
<comment type="caution">
    <text evidence="2">The sequence shown here is derived from an EMBL/GenBank/DDBJ whole genome shotgun (WGS) entry which is preliminary data.</text>
</comment>
<proteinExistence type="predicted"/>
<keyword evidence="3" id="KW-1185">Reference proteome</keyword>
<accession>A0ABR6DR20</accession>
<evidence type="ECO:0000313" key="3">
    <source>
        <dbReference type="Proteomes" id="UP000555003"/>
    </source>
</evidence>
<dbReference type="PROSITE" id="PS50930">
    <property type="entry name" value="HTH_LYTTR"/>
    <property type="match status" value="1"/>
</dbReference>
<evidence type="ECO:0000259" key="1">
    <source>
        <dbReference type="PROSITE" id="PS50930"/>
    </source>
</evidence>
<dbReference type="InterPro" id="IPR007492">
    <property type="entry name" value="LytTR_DNA-bd_dom"/>
</dbReference>
<dbReference type="EMBL" id="JACJIS010000002">
    <property type="protein sequence ID" value="MBA9074125.1"/>
    <property type="molecule type" value="Genomic_DNA"/>
</dbReference>